<keyword evidence="2" id="KW-0645">Protease</keyword>
<dbReference type="PANTHER" id="PTHR43806:SF11">
    <property type="entry name" value="CEREVISIN-RELATED"/>
    <property type="match status" value="1"/>
</dbReference>
<feature type="transmembrane region" description="Helical" evidence="7">
    <location>
        <begin position="20"/>
        <end position="42"/>
    </location>
</feature>
<dbReference type="InterPro" id="IPR054399">
    <property type="entry name" value="Fervidolysin-like_N_prodom"/>
</dbReference>
<dbReference type="GO" id="GO:0004252">
    <property type="term" value="F:serine-type endopeptidase activity"/>
    <property type="evidence" value="ECO:0007669"/>
    <property type="project" value="InterPro"/>
</dbReference>
<dbReference type="EMBL" id="DXCH01000261">
    <property type="protein sequence ID" value="HIZ08144.1"/>
    <property type="molecule type" value="Genomic_DNA"/>
</dbReference>
<evidence type="ECO:0000259" key="8">
    <source>
        <dbReference type="Pfam" id="PF00082"/>
    </source>
</evidence>
<name>A0A9D2D434_9FIRM</name>
<gene>
    <name evidence="10" type="ORF">IAA08_09435</name>
</gene>
<dbReference type="PROSITE" id="PS00137">
    <property type="entry name" value="SUBTILASE_HIS"/>
    <property type="match status" value="1"/>
</dbReference>
<dbReference type="InterPro" id="IPR022398">
    <property type="entry name" value="Peptidase_S8_His-AS"/>
</dbReference>
<protein>
    <submittedName>
        <fullName evidence="10">S8 family serine peptidase</fullName>
    </submittedName>
</protein>
<evidence type="ECO:0000256" key="1">
    <source>
        <dbReference type="ARBA" id="ARBA00011073"/>
    </source>
</evidence>
<keyword evidence="4" id="KW-0720">Serine protease</keyword>
<evidence type="ECO:0000313" key="11">
    <source>
        <dbReference type="Proteomes" id="UP000824024"/>
    </source>
</evidence>
<dbReference type="InterPro" id="IPR023828">
    <property type="entry name" value="Peptidase_S8_Ser-AS"/>
</dbReference>
<dbReference type="PRINTS" id="PR00723">
    <property type="entry name" value="SUBTILISIN"/>
</dbReference>
<sequence length="753" mass="82705">MAKKKKEKNVLYGPSPGEKIVKIVIIAAIVVAALLVIFKLVVPAVKDKISDRKADKQTEESVQSNASDGGGDVSQETADAGNSREECYTPKQENIIYDEETGSGYVNNMVIVYVQDGTAPEKVDALAEAVNGEVIGSIPELNEYQIQVEAAEEEQLEELCTRLETDEIVTDARVDDVIQTSADYTPNDKWGSFLFFKEDWDEEDPGGKNWHLETVKVPSAWNLLEQESSRVNNVPIGILEAGIYRDHEDIRITQAADQNLVTQEHGTEVTGVAGAIADNEKGLTGIAKDSEIFFYGFVRQESEFEDKNRTSWTIPSTRYEDGINDLLKSGCRSINLSFGGFSQDDQYAEDHGQYYADVICRFIHTYGKKFMLVQSAGNDGKNAKYNAFFCSVTEETARAAIKRLNYGNEMTVEDVMGAKMIVGAADKKEKKGKYQLADFSNYGENVDICAPGVDIYTSKKAESADKSKYASVQGTSFSAPMVTAIAGLVWSANNDLTATQVKDILISTGPENVTANSSHKKEDPGNASRTYHMVDAAAAVQKAFDTEPEKDKDPVKEYEDAVDKTIGDGEWTEKTTMRIDMGVNKDASTAASLIECNYNLHVTDYSAENPSAAKAQGTATGYLFGSPMDYDIRYADGVTTYTMKAPFPLSYDVPGEASVFDFSMISDRTVQDASMNGQTITFDLTKGEMPDSSFSFITELAQMENVEMDQATVTVKVSDDGMLDMITMDILGSLVYGDESLDTAFTLQYEFDD</sequence>
<feature type="domain" description="Fervidolysin-like N-terminal prodomain" evidence="9">
    <location>
        <begin position="94"/>
        <end position="150"/>
    </location>
</feature>
<organism evidence="10 11">
    <name type="scientific">Candidatus Eubacterium avistercoris</name>
    <dbReference type="NCBI Taxonomy" id="2838567"/>
    <lineage>
        <taxon>Bacteria</taxon>
        <taxon>Bacillati</taxon>
        <taxon>Bacillota</taxon>
        <taxon>Clostridia</taxon>
        <taxon>Eubacteriales</taxon>
        <taxon>Eubacteriaceae</taxon>
        <taxon>Eubacterium</taxon>
    </lineage>
</organism>
<feature type="region of interest" description="Disordered" evidence="6">
    <location>
        <begin position="52"/>
        <end position="89"/>
    </location>
</feature>
<evidence type="ECO:0000256" key="4">
    <source>
        <dbReference type="ARBA" id="ARBA00022825"/>
    </source>
</evidence>
<dbReference type="GO" id="GO:0006508">
    <property type="term" value="P:proteolysis"/>
    <property type="evidence" value="ECO:0007669"/>
    <property type="project" value="UniProtKB-KW"/>
</dbReference>
<dbReference type="SUPFAM" id="SSF52743">
    <property type="entry name" value="Subtilisin-like"/>
    <property type="match status" value="1"/>
</dbReference>
<keyword evidence="7" id="KW-0812">Transmembrane</keyword>
<dbReference type="Pfam" id="PF22148">
    <property type="entry name" value="Fervidolysin_NPro-like"/>
    <property type="match status" value="1"/>
</dbReference>
<dbReference type="InterPro" id="IPR050131">
    <property type="entry name" value="Peptidase_S8_subtilisin-like"/>
</dbReference>
<comment type="similarity">
    <text evidence="1 5">Belongs to the peptidase S8 family.</text>
</comment>
<dbReference type="PANTHER" id="PTHR43806">
    <property type="entry name" value="PEPTIDASE S8"/>
    <property type="match status" value="1"/>
</dbReference>
<proteinExistence type="inferred from homology"/>
<dbReference type="PROSITE" id="PS51892">
    <property type="entry name" value="SUBTILASE"/>
    <property type="match status" value="1"/>
</dbReference>
<evidence type="ECO:0000256" key="3">
    <source>
        <dbReference type="ARBA" id="ARBA00022801"/>
    </source>
</evidence>
<keyword evidence="3" id="KW-0378">Hydrolase</keyword>
<evidence type="ECO:0000256" key="2">
    <source>
        <dbReference type="ARBA" id="ARBA00022670"/>
    </source>
</evidence>
<evidence type="ECO:0000313" key="10">
    <source>
        <dbReference type="EMBL" id="HIZ08144.1"/>
    </source>
</evidence>
<reference evidence="10" key="1">
    <citation type="journal article" date="2021" name="PeerJ">
        <title>Extensive microbial diversity within the chicken gut microbiome revealed by metagenomics and culture.</title>
        <authorList>
            <person name="Gilroy R."/>
            <person name="Ravi A."/>
            <person name="Getino M."/>
            <person name="Pursley I."/>
            <person name="Horton D.L."/>
            <person name="Alikhan N.F."/>
            <person name="Baker D."/>
            <person name="Gharbi K."/>
            <person name="Hall N."/>
            <person name="Watson M."/>
            <person name="Adriaenssens E.M."/>
            <person name="Foster-Nyarko E."/>
            <person name="Jarju S."/>
            <person name="Secka A."/>
            <person name="Antonio M."/>
            <person name="Oren A."/>
            <person name="Chaudhuri R.R."/>
            <person name="La Ragione R."/>
            <person name="Hildebrand F."/>
            <person name="Pallen M.J."/>
        </authorList>
    </citation>
    <scope>NUCLEOTIDE SEQUENCE</scope>
    <source>
        <strain evidence="10">CHK192-9172</strain>
    </source>
</reference>
<dbReference type="Gene3D" id="3.40.50.200">
    <property type="entry name" value="Peptidase S8/S53 domain"/>
    <property type="match status" value="1"/>
</dbReference>
<dbReference type="AlphaFoldDB" id="A0A9D2D434"/>
<evidence type="ECO:0000259" key="9">
    <source>
        <dbReference type="Pfam" id="PF22148"/>
    </source>
</evidence>
<dbReference type="Pfam" id="PF00082">
    <property type="entry name" value="Peptidase_S8"/>
    <property type="match status" value="1"/>
</dbReference>
<keyword evidence="7" id="KW-0472">Membrane</keyword>
<evidence type="ECO:0000256" key="5">
    <source>
        <dbReference type="PROSITE-ProRule" id="PRU01240"/>
    </source>
</evidence>
<dbReference type="InterPro" id="IPR036852">
    <property type="entry name" value="Peptidase_S8/S53_dom_sf"/>
</dbReference>
<evidence type="ECO:0000256" key="7">
    <source>
        <dbReference type="SAM" id="Phobius"/>
    </source>
</evidence>
<dbReference type="InterPro" id="IPR015500">
    <property type="entry name" value="Peptidase_S8_subtilisin-rel"/>
</dbReference>
<dbReference type="InterPro" id="IPR000209">
    <property type="entry name" value="Peptidase_S8/S53_dom"/>
</dbReference>
<reference evidence="10" key="2">
    <citation type="submission" date="2021-04" db="EMBL/GenBank/DDBJ databases">
        <authorList>
            <person name="Gilroy R."/>
        </authorList>
    </citation>
    <scope>NUCLEOTIDE SEQUENCE</scope>
    <source>
        <strain evidence="10">CHK192-9172</strain>
    </source>
</reference>
<comment type="caution">
    <text evidence="5">Lacks conserved residue(s) required for the propagation of feature annotation.</text>
</comment>
<dbReference type="PROSITE" id="PS00138">
    <property type="entry name" value="SUBTILASE_SER"/>
    <property type="match status" value="1"/>
</dbReference>
<dbReference type="GO" id="GO:0005615">
    <property type="term" value="C:extracellular space"/>
    <property type="evidence" value="ECO:0007669"/>
    <property type="project" value="TreeGrafter"/>
</dbReference>
<dbReference type="Proteomes" id="UP000824024">
    <property type="component" value="Unassembled WGS sequence"/>
</dbReference>
<keyword evidence="7" id="KW-1133">Transmembrane helix</keyword>
<evidence type="ECO:0000256" key="6">
    <source>
        <dbReference type="SAM" id="MobiDB-lite"/>
    </source>
</evidence>
<accession>A0A9D2D434</accession>
<feature type="domain" description="Peptidase S8/S53" evidence="8">
    <location>
        <begin position="235"/>
        <end position="512"/>
    </location>
</feature>
<comment type="caution">
    <text evidence="10">The sequence shown here is derived from an EMBL/GenBank/DDBJ whole genome shotgun (WGS) entry which is preliminary data.</text>
</comment>